<sequence>MKRESDSSPPSTPPSKSALTPNTTPTPTKRLKSTPSSKTKTKTDNDTEKIDPSPGKGRSTKLTLAAKAEFLEDIIAAGVRAVNMDTLALKYGVPKSVLVDQMKPNRSNLRERAIKAIRGD</sequence>
<reference evidence="2 3" key="1">
    <citation type="submission" date="2016-07" db="EMBL/GenBank/DDBJ databases">
        <title>Pervasive Adenine N6-methylation of Active Genes in Fungi.</title>
        <authorList>
            <consortium name="DOE Joint Genome Institute"/>
            <person name="Mondo S.J."/>
            <person name="Dannebaum R.O."/>
            <person name="Kuo R.C."/>
            <person name="Labutti K."/>
            <person name="Haridas S."/>
            <person name="Kuo A."/>
            <person name="Salamov A."/>
            <person name="Ahrendt S.R."/>
            <person name="Lipzen A."/>
            <person name="Sullivan W."/>
            <person name="Andreopoulos W.B."/>
            <person name="Clum A."/>
            <person name="Lindquist E."/>
            <person name="Daum C."/>
            <person name="Ramamoorthy G.K."/>
            <person name="Gryganskyi A."/>
            <person name="Culley D."/>
            <person name="Magnuson J.K."/>
            <person name="James T.Y."/>
            <person name="O'Malley M.A."/>
            <person name="Stajich J.E."/>
            <person name="Spatafora J.W."/>
            <person name="Visel A."/>
            <person name="Grigoriev I.V."/>
        </authorList>
    </citation>
    <scope>NUCLEOTIDE SEQUENCE [LARGE SCALE GENOMIC DNA]</scope>
    <source>
        <strain evidence="2 3">68-887.2</strain>
    </source>
</reference>
<name>A0A1Y2AEI7_9TREE</name>
<dbReference type="AlphaFoldDB" id="A0A1Y2AEI7"/>
<dbReference type="InParanoid" id="A0A1Y2AEI7"/>
<dbReference type="Proteomes" id="UP000193986">
    <property type="component" value="Unassembled WGS sequence"/>
</dbReference>
<evidence type="ECO:0000256" key="1">
    <source>
        <dbReference type="SAM" id="MobiDB-lite"/>
    </source>
</evidence>
<organism evidence="2 3">
    <name type="scientific">Naematelia encephala</name>
    <dbReference type="NCBI Taxonomy" id="71784"/>
    <lineage>
        <taxon>Eukaryota</taxon>
        <taxon>Fungi</taxon>
        <taxon>Dikarya</taxon>
        <taxon>Basidiomycota</taxon>
        <taxon>Agaricomycotina</taxon>
        <taxon>Tremellomycetes</taxon>
        <taxon>Tremellales</taxon>
        <taxon>Naemateliaceae</taxon>
        <taxon>Naematelia</taxon>
    </lineage>
</organism>
<proteinExistence type="predicted"/>
<protein>
    <submittedName>
        <fullName evidence="2">Uncharacterized protein</fullName>
    </submittedName>
</protein>
<feature type="compositionally biased region" description="Basic and acidic residues" evidence="1">
    <location>
        <begin position="41"/>
        <end position="51"/>
    </location>
</feature>
<accession>A0A1Y2AEI7</accession>
<evidence type="ECO:0000313" key="2">
    <source>
        <dbReference type="EMBL" id="ORY20961.1"/>
    </source>
</evidence>
<evidence type="ECO:0000313" key="3">
    <source>
        <dbReference type="Proteomes" id="UP000193986"/>
    </source>
</evidence>
<comment type="caution">
    <text evidence="2">The sequence shown here is derived from an EMBL/GenBank/DDBJ whole genome shotgun (WGS) entry which is preliminary data.</text>
</comment>
<gene>
    <name evidence="2" type="ORF">BCR39DRAFT_502348</name>
</gene>
<feature type="region of interest" description="Disordered" evidence="1">
    <location>
        <begin position="1"/>
        <end position="60"/>
    </location>
</feature>
<dbReference type="EMBL" id="MCFC01000121">
    <property type="protein sequence ID" value="ORY20961.1"/>
    <property type="molecule type" value="Genomic_DNA"/>
</dbReference>
<feature type="compositionally biased region" description="Low complexity" evidence="1">
    <location>
        <begin position="23"/>
        <end position="38"/>
    </location>
</feature>
<keyword evidence="3" id="KW-1185">Reference proteome</keyword>
<dbReference type="OrthoDB" id="2595278at2759"/>